<dbReference type="AlphaFoldDB" id="A0A9P1IG24"/>
<dbReference type="InterPro" id="IPR006201">
    <property type="entry name" value="Neur_channel"/>
</dbReference>
<evidence type="ECO:0000313" key="8">
    <source>
        <dbReference type="Proteomes" id="UP001152747"/>
    </source>
</evidence>
<comment type="similarity">
    <text evidence="5">Belongs to the ligand-gated ion channel (TC 1.A.9) family.</text>
</comment>
<evidence type="ECO:0000256" key="4">
    <source>
        <dbReference type="ARBA" id="ARBA00023136"/>
    </source>
</evidence>
<feature type="transmembrane region" description="Helical" evidence="5">
    <location>
        <begin position="278"/>
        <end position="296"/>
    </location>
</feature>
<dbReference type="CDD" id="cd18989">
    <property type="entry name" value="LGIC_ECD_cation"/>
    <property type="match status" value="1"/>
</dbReference>
<dbReference type="SUPFAM" id="SSF90112">
    <property type="entry name" value="Neurotransmitter-gated ion-channel transmembrane pore"/>
    <property type="match status" value="1"/>
</dbReference>
<keyword evidence="5" id="KW-0406">Ion transport</keyword>
<feature type="transmembrane region" description="Helical" evidence="5">
    <location>
        <begin position="308"/>
        <end position="329"/>
    </location>
</feature>
<dbReference type="InterPro" id="IPR036734">
    <property type="entry name" value="Neur_chan_lig-bd_sf"/>
</dbReference>
<comment type="caution">
    <text evidence="7">The sequence shown here is derived from an EMBL/GenBank/DDBJ whole genome shotgun (WGS) entry which is preliminary data.</text>
</comment>
<feature type="domain" description="Neurotransmitter-gated ion-channel ligand-binding" evidence="6">
    <location>
        <begin position="65"/>
        <end position="245"/>
    </location>
</feature>
<dbReference type="Gene3D" id="1.20.58.390">
    <property type="entry name" value="Neurotransmitter-gated ion-channel transmembrane domain"/>
    <property type="match status" value="1"/>
</dbReference>
<comment type="subcellular location">
    <subcellularLocation>
        <location evidence="1">Membrane</location>
        <topology evidence="1">Multi-pass membrane protein</topology>
    </subcellularLocation>
</comment>
<evidence type="ECO:0000256" key="5">
    <source>
        <dbReference type="RuleBase" id="RU000687"/>
    </source>
</evidence>
<evidence type="ECO:0000313" key="7">
    <source>
        <dbReference type="EMBL" id="CAI5443955.1"/>
    </source>
</evidence>
<dbReference type="GO" id="GO:0004888">
    <property type="term" value="F:transmembrane signaling receptor activity"/>
    <property type="evidence" value="ECO:0007669"/>
    <property type="project" value="InterPro"/>
</dbReference>
<dbReference type="OrthoDB" id="5975154at2759"/>
<dbReference type="CDD" id="cd19051">
    <property type="entry name" value="LGIC_TM_cation"/>
    <property type="match status" value="1"/>
</dbReference>
<dbReference type="Gene3D" id="2.70.170.10">
    <property type="entry name" value="Neurotransmitter-gated ion-channel ligand-binding domain"/>
    <property type="match status" value="1"/>
</dbReference>
<sequence length="416" mass="48392">MAPLDFVYPKHLAKLTRDIFDGDYDKEVSPFAFDDDFEDSEIMALFYENYTANSTQKFFHYKYGIAVQLLKLVNVDETNEQMTVVMEFVQSWKDRRLTWDKKKYGNIGKITTRLEKVWSLPFIAYGASEVVEHRDQNYRTAAVYDNGEIMAQIPLRLTTNCKMNMIDFPFDTQICEIRVGLPLQSSHTFNINIILPEHILASCKLGNSAWDIVNISYGQQVVYYDDILFDNDKHAVVKLHLKRNPMFYMYMIVLPTFIINTVSIAGVFMKDIYKMDRLSVGMTHIMTMTFILTLIADKLPKTEQIPLLGQYIIFGLCTMMVAMVCSTYVKKIANFSQNHLLSTRSVFGERLRKFVVIQLRQIVHIVFQSINLFSVLYIIYRMACFEQLYAKTNCSQKMPTMDVIPEIDPRGDLKHH</sequence>
<feature type="transmembrane region" description="Helical" evidence="5">
    <location>
        <begin position="247"/>
        <end position="269"/>
    </location>
</feature>
<dbReference type="Proteomes" id="UP001152747">
    <property type="component" value="Unassembled WGS sequence"/>
</dbReference>
<keyword evidence="8" id="KW-1185">Reference proteome</keyword>
<dbReference type="InterPro" id="IPR006202">
    <property type="entry name" value="Neur_chan_lig-bd"/>
</dbReference>
<dbReference type="GO" id="GO:0005230">
    <property type="term" value="F:extracellular ligand-gated monoatomic ion channel activity"/>
    <property type="evidence" value="ECO:0007669"/>
    <property type="project" value="InterPro"/>
</dbReference>
<dbReference type="InterPro" id="IPR018000">
    <property type="entry name" value="Neurotransmitter_ion_chnl_CS"/>
</dbReference>
<dbReference type="PROSITE" id="PS00236">
    <property type="entry name" value="NEUROTR_ION_CHANNEL"/>
    <property type="match status" value="1"/>
</dbReference>
<dbReference type="PANTHER" id="PTHR18945">
    <property type="entry name" value="NEUROTRANSMITTER GATED ION CHANNEL"/>
    <property type="match status" value="1"/>
</dbReference>
<evidence type="ECO:0000259" key="6">
    <source>
        <dbReference type="Pfam" id="PF02931"/>
    </source>
</evidence>
<evidence type="ECO:0000256" key="1">
    <source>
        <dbReference type="ARBA" id="ARBA00004141"/>
    </source>
</evidence>
<dbReference type="Pfam" id="PF02931">
    <property type="entry name" value="Neur_chan_LBD"/>
    <property type="match status" value="1"/>
</dbReference>
<dbReference type="EMBL" id="CANHGI010000003">
    <property type="protein sequence ID" value="CAI5443955.1"/>
    <property type="molecule type" value="Genomic_DNA"/>
</dbReference>
<feature type="transmembrane region" description="Helical" evidence="5">
    <location>
        <begin position="362"/>
        <end position="380"/>
    </location>
</feature>
<dbReference type="InterPro" id="IPR038050">
    <property type="entry name" value="Neuro_actylchol_rec"/>
</dbReference>
<evidence type="ECO:0000256" key="2">
    <source>
        <dbReference type="ARBA" id="ARBA00022692"/>
    </source>
</evidence>
<keyword evidence="2 5" id="KW-0812">Transmembrane</keyword>
<reference evidence="7" key="1">
    <citation type="submission" date="2022-11" db="EMBL/GenBank/DDBJ databases">
        <authorList>
            <person name="Kikuchi T."/>
        </authorList>
    </citation>
    <scope>NUCLEOTIDE SEQUENCE</scope>
    <source>
        <strain evidence="7">PS1010</strain>
    </source>
</reference>
<dbReference type="FunFam" id="2.70.170.10:FF:000027">
    <property type="entry name" value="Ligand-Gated ion Channel"/>
    <property type="match status" value="1"/>
</dbReference>
<keyword evidence="5" id="KW-0407">Ion channel</keyword>
<gene>
    <name evidence="7" type="ORF">CAMP_LOCUS6592</name>
</gene>
<accession>A0A9P1IG24</accession>
<evidence type="ECO:0000256" key="3">
    <source>
        <dbReference type="ARBA" id="ARBA00022989"/>
    </source>
</evidence>
<dbReference type="GO" id="GO:0016020">
    <property type="term" value="C:membrane"/>
    <property type="evidence" value="ECO:0007669"/>
    <property type="project" value="UniProtKB-SubCell"/>
</dbReference>
<dbReference type="SUPFAM" id="SSF63712">
    <property type="entry name" value="Nicotinic receptor ligand binding domain-like"/>
    <property type="match status" value="1"/>
</dbReference>
<protein>
    <recommendedName>
        <fullName evidence="6">Neurotransmitter-gated ion-channel ligand-binding domain-containing protein</fullName>
    </recommendedName>
</protein>
<organism evidence="7 8">
    <name type="scientific">Caenorhabditis angaria</name>
    <dbReference type="NCBI Taxonomy" id="860376"/>
    <lineage>
        <taxon>Eukaryota</taxon>
        <taxon>Metazoa</taxon>
        <taxon>Ecdysozoa</taxon>
        <taxon>Nematoda</taxon>
        <taxon>Chromadorea</taxon>
        <taxon>Rhabditida</taxon>
        <taxon>Rhabditina</taxon>
        <taxon>Rhabditomorpha</taxon>
        <taxon>Rhabditoidea</taxon>
        <taxon>Rhabditidae</taxon>
        <taxon>Peloderinae</taxon>
        <taxon>Caenorhabditis</taxon>
    </lineage>
</organism>
<dbReference type="InterPro" id="IPR036719">
    <property type="entry name" value="Neuro-gated_channel_TM_sf"/>
</dbReference>
<name>A0A9P1IG24_9PELO</name>
<keyword evidence="3 5" id="KW-1133">Transmembrane helix</keyword>
<keyword evidence="4 5" id="KW-0472">Membrane</keyword>
<dbReference type="PRINTS" id="PR00252">
    <property type="entry name" value="NRIONCHANNEL"/>
</dbReference>
<keyword evidence="5" id="KW-0813">Transport</keyword>
<proteinExistence type="inferred from homology"/>